<gene>
    <name evidence="4" type="ORF">Pfra01_001795300</name>
</gene>
<keyword evidence="1" id="KW-0804">Transcription</keyword>
<feature type="compositionally biased region" description="Polar residues" evidence="2">
    <location>
        <begin position="223"/>
        <end position="236"/>
    </location>
</feature>
<name>A0A9W7CY36_9STRA</name>
<dbReference type="GO" id="GO:0005667">
    <property type="term" value="C:transcription regulator complex"/>
    <property type="evidence" value="ECO:0007669"/>
    <property type="project" value="InterPro"/>
</dbReference>
<dbReference type="OrthoDB" id="5318at2759"/>
<reference evidence="4" key="1">
    <citation type="submission" date="2023-04" db="EMBL/GenBank/DDBJ databases">
        <title>Phytophthora fragariaefolia NBRC 109709.</title>
        <authorList>
            <person name="Ichikawa N."/>
            <person name="Sato H."/>
            <person name="Tonouchi N."/>
        </authorList>
    </citation>
    <scope>NUCLEOTIDE SEQUENCE</scope>
    <source>
        <strain evidence="4">NBRC 109709</strain>
    </source>
</reference>
<dbReference type="Pfam" id="PF02319">
    <property type="entry name" value="WHD_E2F_TDP"/>
    <property type="match status" value="1"/>
</dbReference>
<feature type="region of interest" description="Disordered" evidence="2">
    <location>
        <begin position="274"/>
        <end position="330"/>
    </location>
</feature>
<dbReference type="InterPro" id="IPR003316">
    <property type="entry name" value="E2F_WHTH_DNA-bd_dom"/>
</dbReference>
<comment type="subcellular location">
    <subcellularLocation>
        <location evidence="1">Nucleus</location>
    </subcellularLocation>
</comment>
<dbReference type="InterPro" id="IPR036388">
    <property type="entry name" value="WH-like_DNA-bd_sf"/>
</dbReference>
<evidence type="ECO:0000313" key="4">
    <source>
        <dbReference type="EMBL" id="GMF47485.1"/>
    </source>
</evidence>
<sequence length="345" mass="37948">MEDSENEEDRLLKTKIRRLYDVANVLVSVGLIEKLQLSNSRKPVFRWKTRSSTIAPSNSQEIINSASVKESERNTSTSNPVQEISDTVSPGAEDTGAMKSPCDSDMSDDGSDSQSDASSCGSKRKQSDQEGSDVSMSDGESAMKRIRIRERKLSMENRSLQAAGEKQTVLLRMGANNEPIHPQTILLEQQEQLKLYMQQYIREYVDYLAAHQQPAEGAKSTHELSTPLKQNGSRDTLGTPVSLPTLAGSIQDLLLSESPQSVADIVAARVLSNPRPPLATSPMTAEPEAEATPRPLILSKKHFDSVVKTPPPTKIKSTFTASKDDEEQYDAPRNLIMALHPRSQS</sequence>
<dbReference type="SMART" id="SM01372">
    <property type="entry name" value="E2F_TDP"/>
    <property type="match status" value="1"/>
</dbReference>
<evidence type="ECO:0000259" key="3">
    <source>
        <dbReference type="SMART" id="SM01372"/>
    </source>
</evidence>
<dbReference type="GO" id="GO:0006355">
    <property type="term" value="P:regulation of DNA-templated transcription"/>
    <property type="evidence" value="ECO:0007669"/>
    <property type="project" value="InterPro"/>
</dbReference>
<feature type="domain" description="E2F/DP family winged-helix DNA-binding" evidence="3">
    <location>
        <begin position="2"/>
        <end position="49"/>
    </location>
</feature>
<dbReference type="InterPro" id="IPR036390">
    <property type="entry name" value="WH_DNA-bd_sf"/>
</dbReference>
<evidence type="ECO:0000256" key="2">
    <source>
        <dbReference type="SAM" id="MobiDB-lite"/>
    </source>
</evidence>
<dbReference type="Proteomes" id="UP001165121">
    <property type="component" value="Unassembled WGS sequence"/>
</dbReference>
<feature type="compositionally biased region" description="Low complexity" evidence="2">
    <location>
        <begin position="112"/>
        <end position="121"/>
    </location>
</feature>
<dbReference type="AlphaFoldDB" id="A0A9W7CY36"/>
<keyword evidence="1" id="KW-0238">DNA-binding</keyword>
<protein>
    <submittedName>
        <fullName evidence="4">Unnamed protein product</fullName>
    </submittedName>
</protein>
<feature type="region of interest" description="Disordered" evidence="2">
    <location>
        <begin position="51"/>
        <end position="143"/>
    </location>
</feature>
<feature type="compositionally biased region" description="Polar residues" evidence="2">
    <location>
        <begin position="51"/>
        <end position="88"/>
    </location>
</feature>
<dbReference type="EMBL" id="BSXT01002157">
    <property type="protein sequence ID" value="GMF47485.1"/>
    <property type="molecule type" value="Genomic_DNA"/>
</dbReference>
<dbReference type="SUPFAM" id="SSF46785">
    <property type="entry name" value="Winged helix' DNA-binding domain"/>
    <property type="match status" value="1"/>
</dbReference>
<comment type="caution">
    <text evidence="4">The sequence shown here is derived from an EMBL/GenBank/DDBJ whole genome shotgun (WGS) entry which is preliminary data.</text>
</comment>
<evidence type="ECO:0000313" key="5">
    <source>
        <dbReference type="Proteomes" id="UP001165121"/>
    </source>
</evidence>
<evidence type="ECO:0000256" key="1">
    <source>
        <dbReference type="RuleBase" id="RU003796"/>
    </source>
</evidence>
<proteinExistence type="inferred from homology"/>
<comment type="similarity">
    <text evidence="1">Belongs to the E2F/DP family.</text>
</comment>
<keyword evidence="1" id="KW-0539">Nucleus</keyword>
<dbReference type="Gene3D" id="1.10.10.10">
    <property type="entry name" value="Winged helix-like DNA-binding domain superfamily/Winged helix DNA-binding domain"/>
    <property type="match status" value="1"/>
</dbReference>
<organism evidence="4 5">
    <name type="scientific">Phytophthora fragariaefolia</name>
    <dbReference type="NCBI Taxonomy" id="1490495"/>
    <lineage>
        <taxon>Eukaryota</taxon>
        <taxon>Sar</taxon>
        <taxon>Stramenopiles</taxon>
        <taxon>Oomycota</taxon>
        <taxon>Peronosporomycetes</taxon>
        <taxon>Peronosporales</taxon>
        <taxon>Peronosporaceae</taxon>
        <taxon>Phytophthora</taxon>
    </lineage>
</organism>
<keyword evidence="5" id="KW-1185">Reference proteome</keyword>
<keyword evidence="1" id="KW-0805">Transcription regulation</keyword>
<dbReference type="GO" id="GO:0003677">
    <property type="term" value="F:DNA binding"/>
    <property type="evidence" value="ECO:0007669"/>
    <property type="project" value="UniProtKB-KW"/>
</dbReference>
<feature type="region of interest" description="Disordered" evidence="2">
    <location>
        <begin position="216"/>
        <end position="237"/>
    </location>
</feature>
<accession>A0A9W7CY36</accession>
<dbReference type="GO" id="GO:0005634">
    <property type="term" value="C:nucleus"/>
    <property type="evidence" value="ECO:0007669"/>
    <property type="project" value="UniProtKB-SubCell"/>
</dbReference>